<dbReference type="AlphaFoldDB" id="A0A0B1TVM9"/>
<keyword evidence="2" id="KW-1185">Reference proteome</keyword>
<gene>
    <name evidence="1" type="ORF">OESDEN_00025</name>
</gene>
<protein>
    <submittedName>
        <fullName evidence="1">Uncharacterized protein</fullName>
    </submittedName>
</protein>
<dbReference type="EMBL" id="KN549200">
    <property type="protein sequence ID" value="KHJ99962.1"/>
    <property type="molecule type" value="Genomic_DNA"/>
</dbReference>
<evidence type="ECO:0000313" key="2">
    <source>
        <dbReference type="Proteomes" id="UP000053660"/>
    </source>
</evidence>
<sequence>LIKVFTGICRLFRPTPTPAPASDPCDAVICPAGTQCDRNTGLCRPFRPSPTPGPASDPCDGVICPAGTQCDRNTGLCRDFRPSPPYDRCSGVVCPSGMSCDVNTAHLHGQFKVCANHFDRCQMIRRIDVREFSALRELSAIETPVNADHSDQLIPSNALQTLTTANVRHLARRRAQAAALAAVSDAFQRVSVKADMCKQALRTQPVFHCLSATCTKLIVAPHCDVPQTWFVWKVTVTLGNAPQ</sequence>
<feature type="non-terminal residue" evidence="1">
    <location>
        <position position="1"/>
    </location>
</feature>
<dbReference type="Proteomes" id="UP000053660">
    <property type="component" value="Unassembled WGS sequence"/>
</dbReference>
<reference evidence="1 2" key="1">
    <citation type="submission" date="2014-03" db="EMBL/GenBank/DDBJ databases">
        <title>Draft genome of the hookworm Oesophagostomum dentatum.</title>
        <authorList>
            <person name="Mitreva M."/>
        </authorList>
    </citation>
    <scope>NUCLEOTIDE SEQUENCE [LARGE SCALE GENOMIC DNA]</scope>
    <source>
        <strain evidence="1 2">OD-Hann</strain>
    </source>
</reference>
<name>A0A0B1TVM9_OESDE</name>
<accession>A0A0B1TVM9</accession>
<evidence type="ECO:0000313" key="1">
    <source>
        <dbReference type="EMBL" id="KHJ99962.1"/>
    </source>
</evidence>
<organism evidence="1 2">
    <name type="scientific">Oesophagostomum dentatum</name>
    <name type="common">Nodular worm</name>
    <dbReference type="NCBI Taxonomy" id="61180"/>
    <lineage>
        <taxon>Eukaryota</taxon>
        <taxon>Metazoa</taxon>
        <taxon>Ecdysozoa</taxon>
        <taxon>Nematoda</taxon>
        <taxon>Chromadorea</taxon>
        <taxon>Rhabditida</taxon>
        <taxon>Rhabditina</taxon>
        <taxon>Rhabditomorpha</taxon>
        <taxon>Strongyloidea</taxon>
        <taxon>Strongylidae</taxon>
        <taxon>Oesophagostomum</taxon>
    </lineage>
</organism>
<dbReference type="OrthoDB" id="6236007at2759"/>
<proteinExistence type="predicted"/>